<dbReference type="EMBL" id="JAIXMP010000015">
    <property type="protein sequence ID" value="KAI9261641.1"/>
    <property type="molecule type" value="Genomic_DNA"/>
</dbReference>
<evidence type="ECO:0000313" key="1">
    <source>
        <dbReference type="EMBL" id="KAI9261641.1"/>
    </source>
</evidence>
<reference evidence="1" key="1">
    <citation type="journal article" date="2022" name="IScience">
        <title>Evolution of zygomycete secretomes and the origins of terrestrial fungal ecologies.</title>
        <authorList>
            <person name="Chang Y."/>
            <person name="Wang Y."/>
            <person name="Mondo S."/>
            <person name="Ahrendt S."/>
            <person name="Andreopoulos W."/>
            <person name="Barry K."/>
            <person name="Beard J."/>
            <person name="Benny G.L."/>
            <person name="Blankenship S."/>
            <person name="Bonito G."/>
            <person name="Cuomo C."/>
            <person name="Desiro A."/>
            <person name="Gervers K.A."/>
            <person name="Hundley H."/>
            <person name="Kuo A."/>
            <person name="LaButti K."/>
            <person name="Lang B.F."/>
            <person name="Lipzen A."/>
            <person name="O'Donnell K."/>
            <person name="Pangilinan J."/>
            <person name="Reynolds N."/>
            <person name="Sandor L."/>
            <person name="Smith M.E."/>
            <person name="Tsang A."/>
            <person name="Grigoriev I.V."/>
            <person name="Stajich J.E."/>
            <person name="Spatafora J.W."/>
        </authorList>
    </citation>
    <scope>NUCLEOTIDE SEQUENCE</scope>
    <source>
        <strain evidence="1">RSA 2281</strain>
    </source>
</reference>
<proteinExistence type="predicted"/>
<name>A0AAD5PD97_9FUNG</name>
<dbReference type="AlphaFoldDB" id="A0AAD5PD97"/>
<protein>
    <submittedName>
        <fullName evidence="1">Uncharacterized protein</fullName>
    </submittedName>
</protein>
<evidence type="ECO:0000313" key="2">
    <source>
        <dbReference type="Proteomes" id="UP001209540"/>
    </source>
</evidence>
<dbReference type="Proteomes" id="UP001209540">
    <property type="component" value="Unassembled WGS sequence"/>
</dbReference>
<sequence length="326" mass="37393">MLDFVNQEQGGSVNQALSQAHFRTSSKEHDKIFSLANIFHEMFEDMGMDYEMDTKTTFDHFYRTVATNDLSILCFGSNLVLNGPKPRENTMKNHQLPSWTGVSGHHIHHYVTTTTALIDSYHSISSDMKLYIPTKYYKKLTLVPSEYGGFSPLSGDEQHVAHHVSMYKKRGTSVGFRAIVEEDNALLDWAIKMETVSTRIATHYHQPPNTSVMQTRPLSLTEDCEESLILPILFKSYFQVLKEAEESMLLKIHSMYRHFYYLPVFKRCGENNSTAKEERYKAIGIYLLGCPEYGEVGSDDPNEILRSFFGDDNDAVHDEVKEFIIE</sequence>
<accession>A0AAD5PD97</accession>
<organism evidence="1 2">
    <name type="scientific">Phascolomyces articulosus</name>
    <dbReference type="NCBI Taxonomy" id="60185"/>
    <lineage>
        <taxon>Eukaryota</taxon>
        <taxon>Fungi</taxon>
        <taxon>Fungi incertae sedis</taxon>
        <taxon>Mucoromycota</taxon>
        <taxon>Mucoromycotina</taxon>
        <taxon>Mucoromycetes</taxon>
        <taxon>Mucorales</taxon>
        <taxon>Lichtheimiaceae</taxon>
        <taxon>Phascolomyces</taxon>
    </lineage>
</organism>
<comment type="caution">
    <text evidence="1">The sequence shown here is derived from an EMBL/GenBank/DDBJ whole genome shotgun (WGS) entry which is preliminary data.</text>
</comment>
<reference evidence="1" key="2">
    <citation type="submission" date="2023-02" db="EMBL/GenBank/DDBJ databases">
        <authorList>
            <consortium name="DOE Joint Genome Institute"/>
            <person name="Mondo S.J."/>
            <person name="Chang Y."/>
            <person name="Wang Y."/>
            <person name="Ahrendt S."/>
            <person name="Andreopoulos W."/>
            <person name="Barry K."/>
            <person name="Beard J."/>
            <person name="Benny G.L."/>
            <person name="Blankenship S."/>
            <person name="Bonito G."/>
            <person name="Cuomo C."/>
            <person name="Desiro A."/>
            <person name="Gervers K.A."/>
            <person name="Hundley H."/>
            <person name="Kuo A."/>
            <person name="LaButti K."/>
            <person name="Lang B.F."/>
            <person name="Lipzen A."/>
            <person name="O'Donnell K."/>
            <person name="Pangilinan J."/>
            <person name="Reynolds N."/>
            <person name="Sandor L."/>
            <person name="Smith M.W."/>
            <person name="Tsang A."/>
            <person name="Grigoriev I.V."/>
            <person name="Stajich J.E."/>
            <person name="Spatafora J.W."/>
        </authorList>
    </citation>
    <scope>NUCLEOTIDE SEQUENCE</scope>
    <source>
        <strain evidence="1">RSA 2281</strain>
    </source>
</reference>
<gene>
    <name evidence="1" type="ORF">BDA99DRAFT_511999</name>
</gene>
<keyword evidence="2" id="KW-1185">Reference proteome</keyword>